<dbReference type="Proteomes" id="UP000664940">
    <property type="component" value="Unassembled WGS sequence"/>
</dbReference>
<organism evidence="2 3">
    <name type="scientific">Phyllostomus discolor</name>
    <name type="common">pale spear-nosed bat</name>
    <dbReference type="NCBI Taxonomy" id="89673"/>
    <lineage>
        <taxon>Eukaryota</taxon>
        <taxon>Metazoa</taxon>
        <taxon>Chordata</taxon>
        <taxon>Craniata</taxon>
        <taxon>Vertebrata</taxon>
        <taxon>Euteleostomi</taxon>
        <taxon>Mammalia</taxon>
        <taxon>Eutheria</taxon>
        <taxon>Laurasiatheria</taxon>
        <taxon>Chiroptera</taxon>
        <taxon>Yangochiroptera</taxon>
        <taxon>Phyllostomidae</taxon>
        <taxon>Phyllostominae</taxon>
        <taxon>Phyllostomus</taxon>
    </lineage>
</organism>
<evidence type="ECO:0000313" key="2">
    <source>
        <dbReference type="EMBL" id="KAF6109605.1"/>
    </source>
</evidence>
<comment type="caution">
    <text evidence="2">The sequence shown here is derived from an EMBL/GenBank/DDBJ whole genome shotgun (WGS) entry which is preliminary data.</text>
</comment>
<keyword evidence="1" id="KW-0472">Membrane</keyword>
<feature type="transmembrane region" description="Helical" evidence="1">
    <location>
        <begin position="43"/>
        <end position="67"/>
    </location>
</feature>
<proteinExistence type="predicted"/>
<feature type="transmembrane region" description="Helical" evidence="1">
    <location>
        <begin position="73"/>
        <end position="95"/>
    </location>
</feature>
<feature type="transmembrane region" description="Helical" evidence="1">
    <location>
        <begin position="6"/>
        <end position="31"/>
    </location>
</feature>
<sequence length="151" mass="17412">MMYLEVGLFQFLLIGTVCVSWVCVTFSLIKLGMFSVITFSNRFSIPFCSSSPSGISIIWILLCFILSCISLNPFSFFLSLFFFLLFLGVFFYFVIQLADPIFCFIDPAFDSFYCVLQFRNCILRFLLALLDTFYFFFHADTVCSESIIVSL</sequence>
<protein>
    <submittedName>
        <fullName evidence="2">Uncharacterized protein</fullName>
    </submittedName>
</protein>
<accession>A0A834AC28</accession>
<keyword evidence="1" id="KW-0812">Transmembrane</keyword>
<evidence type="ECO:0000313" key="3">
    <source>
        <dbReference type="Proteomes" id="UP000664940"/>
    </source>
</evidence>
<gene>
    <name evidence="2" type="ORF">HJG60_010858</name>
</gene>
<evidence type="ECO:0000256" key="1">
    <source>
        <dbReference type="SAM" id="Phobius"/>
    </source>
</evidence>
<dbReference type="EMBL" id="JABVXQ010000005">
    <property type="protein sequence ID" value="KAF6109605.1"/>
    <property type="molecule type" value="Genomic_DNA"/>
</dbReference>
<name>A0A834AC28_9CHIR</name>
<reference evidence="2 3" key="1">
    <citation type="journal article" date="2020" name="Nature">
        <title>Six reference-quality genomes reveal evolution of bat adaptations.</title>
        <authorList>
            <person name="Jebb D."/>
            <person name="Huang Z."/>
            <person name="Pippel M."/>
            <person name="Hughes G.M."/>
            <person name="Lavrichenko K."/>
            <person name="Devanna P."/>
            <person name="Winkler S."/>
            <person name="Jermiin L.S."/>
            <person name="Skirmuntt E.C."/>
            <person name="Katzourakis A."/>
            <person name="Burkitt-Gray L."/>
            <person name="Ray D.A."/>
            <person name="Sullivan K.A.M."/>
            <person name="Roscito J.G."/>
            <person name="Kirilenko B.M."/>
            <person name="Davalos L.M."/>
            <person name="Corthals A.P."/>
            <person name="Power M.L."/>
            <person name="Jones G."/>
            <person name="Ransome R.D."/>
            <person name="Dechmann D.K.N."/>
            <person name="Locatelli A.G."/>
            <person name="Puechmaille S.J."/>
            <person name="Fedrigo O."/>
            <person name="Jarvis E.D."/>
            <person name="Hiller M."/>
            <person name="Vernes S.C."/>
            <person name="Myers E.W."/>
            <person name="Teeling E.C."/>
        </authorList>
    </citation>
    <scope>NUCLEOTIDE SEQUENCE [LARGE SCALE GENOMIC DNA]</scope>
    <source>
        <strain evidence="2">Bat1K_MPI-CBG_1</strain>
    </source>
</reference>
<keyword evidence="1" id="KW-1133">Transmembrane helix</keyword>
<dbReference type="AlphaFoldDB" id="A0A834AC28"/>